<dbReference type="OrthoDB" id="10250282at2759"/>
<dbReference type="Proteomes" id="UP000799764">
    <property type="component" value="Unassembled WGS sequence"/>
</dbReference>
<sequence>MNETLSYDNQDGVTSDSIFRINSISKNFAVFSALAVENLAKAQTNVPFELTLDSPVRQLLPQFWLPDKDWIDGGRDITLRMLASHSSGLLREGYSTDFNMVLATGKADADTIGAKWAAATLEGVIEYAAKTQLMFAPGQRAGCSVVNYYNKITELNLNWSQLTMQQVLSPLNMIHSFFGSILDALLLDIGVPGGPNWADLVVGLGYDPAAGMWSLSNDLTKYLYNIWLRPDPPNVALPDGKQFVGPGWEIDLFDVAISANASVANKTYSSYGKAGDGGGWYSWIDVVPDLGYGVIKRFAGWYGDGEDSGLITEEVKTNGINGTTYAKVVLEGQILYLRELVVNGSSALEGLDCLGWTDDYQGRYFSTPAGVALTPVWRIMIPGLEVCDWFDFDGYLDNNAWLLGKIVFVESGDGVDLHYPPFDIILSRVKQ</sequence>
<organism evidence="3 4">
    <name type="scientific">Karstenula rhodostoma CBS 690.94</name>
    <dbReference type="NCBI Taxonomy" id="1392251"/>
    <lineage>
        <taxon>Eukaryota</taxon>
        <taxon>Fungi</taxon>
        <taxon>Dikarya</taxon>
        <taxon>Ascomycota</taxon>
        <taxon>Pezizomycotina</taxon>
        <taxon>Dothideomycetes</taxon>
        <taxon>Pleosporomycetidae</taxon>
        <taxon>Pleosporales</taxon>
        <taxon>Massarineae</taxon>
        <taxon>Didymosphaeriaceae</taxon>
        <taxon>Karstenula</taxon>
    </lineage>
</organism>
<comment type="caution">
    <text evidence="3">The sequence shown here is derived from an EMBL/GenBank/DDBJ whole genome shotgun (WGS) entry which is preliminary data.</text>
</comment>
<proteinExistence type="inferred from homology"/>
<protein>
    <submittedName>
        <fullName evidence="3">Beta-lactamase/transpeptidase-like protein</fullName>
    </submittedName>
</protein>
<evidence type="ECO:0000259" key="2">
    <source>
        <dbReference type="Pfam" id="PF00144"/>
    </source>
</evidence>
<keyword evidence="4" id="KW-1185">Reference proteome</keyword>
<dbReference type="PANTHER" id="PTHR22935">
    <property type="entry name" value="PENICILLIN-BINDING PROTEIN"/>
    <property type="match status" value="1"/>
</dbReference>
<dbReference type="Gene3D" id="3.40.710.10">
    <property type="entry name" value="DD-peptidase/beta-lactamase superfamily"/>
    <property type="match status" value="1"/>
</dbReference>
<dbReference type="AlphaFoldDB" id="A0A9P4P843"/>
<comment type="similarity">
    <text evidence="1">Belongs to the beta-lactamase family.</text>
</comment>
<dbReference type="EMBL" id="MU001510">
    <property type="protein sequence ID" value="KAF2439216.1"/>
    <property type="molecule type" value="Genomic_DNA"/>
</dbReference>
<name>A0A9P4P843_9PLEO</name>
<dbReference type="SUPFAM" id="SSF56601">
    <property type="entry name" value="beta-lactamase/transpeptidase-like"/>
    <property type="match status" value="1"/>
</dbReference>
<dbReference type="InterPro" id="IPR001466">
    <property type="entry name" value="Beta-lactam-related"/>
</dbReference>
<evidence type="ECO:0000313" key="4">
    <source>
        <dbReference type="Proteomes" id="UP000799764"/>
    </source>
</evidence>
<dbReference type="InterPro" id="IPR051478">
    <property type="entry name" value="Beta-lactamase-like_AB/R"/>
</dbReference>
<gene>
    <name evidence="3" type="ORF">P171DRAFT_458306</name>
</gene>
<evidence type="ECO:0000256" key="1">
    <source>
        <dbReference type="ARBA" id="ARBA00038473"/>
    </source>
</evidence>
<feature type="domain" description="Beta-lactamase-related" evidence="2">
    <location>
        <begin position="9"/>
        <end position="303"/>
    </location>
</feature>
<accession>A0A9P4P843</accession>
<dbReference type="PANTHER" id="PTHR22935:SF95">
    <property type="entry name" value="BETA-LACTAMASE-LIKE 1-RELATED"/>
    <property type="match status" value="1"/>
</dbReference>
<reference evidence="3" key="1">
    <citation type="journal article" date="2020" name="Stud. Mycol.">
        <title>101 Dothideomycetes genomes: a test case for predicting lifestyles and emergence of pathogens.</title>
        <authorList>
            <person name="Haridas S."/>
            <person name="Albert R."/>
            <person name="Binder M."/>
            <person name="Bloem J."/>
            <person name="Labutti K."/>
            <person name="Salamov A."/>
            <person name="Andreopoulos B."/>
            <person name="Baker S."/>
            <person name="Barry K."/>
            <person name="Bills G."/>
            <person name="Bluhm B."/>
            <person name="Cannon C."/>
            <person name="Castanera R."/>
            <person name="Culley D."/>
            <person name="Daum C."/>
            <person name="Ezra D."/>
            <person name="Gonzalez J."/>
            <person name="Henrissat B."/>
            <person name="Kuo A."/>
            <person name="Liang C."/>
            <person name="Lipzen A."/>
            <person name="Lutzoni F."/>
            <person name="Magnuson J."/>
            <person name="Mondo S."/>
            <person name="Nolan M."/>
            <person name="Ohm R."/>
            <person name="Pangilinan J."/>
            <person name="Park H.-J."/>
            <person name="Ramirez L."/>
            <person name="Alfaro M."/>
            <person name="Sun H."/>
            <person name="Tritt A."/>
            <person name="Yoshinaga Y."/>
            <person name="Zwiers L.-H."/>
            <person name="Turgeon B."/>
            <person name="Goodwin S."/>
            <person name="Spatafora J."/>
            <person name="Crous P."/>
            <person name="Grigoriev I."/>
        </authorList>
    </citation>
    <scope>NUCLEOTIDE SEQUENCE</scope>
    <source>
        <strain evidence="3">CBS 690.94</strain>
    </source>
</reference>
<evidence type="ECO:0000313" key="3">
    <source>
        <dbReference type="EMBL" id="KAF2439216.1"/>
    </source>
</evidence>
<dbReference type="InterPro" id="IPR012338">
    <property type="entry name" value="Beta-lactam/transpept-like"/>
</dbReference>
<dbReference type="Pfam" id="PF00144">
    <property type="entry name" value="Beta-lactamase"/>
    <property type="match status" value="1"/>
</dbReference>